<reference evidence="12 13" key="1">
    <citation type="journal article" date="2016" name="Nat. Commun.">
        <title>Extremotolerant tardigrade genome and improved radiotolerance of human cultured cells by tardigrade-unique protein.</title>
        <authorList>
            <person name="Hashimoto T."/>
            <person name="Horikawa D.D."/>
            <person name="Saito Y."/>
            <person name="Kuwahara H."/>
            <person name="Kozuka-Hata H."/>
            <person name="Shin-I T."/>
            <person name="Minakuchi Y."/>
            <person name="Ohishi K."/>
            <person name="Motoyama A."/>
            <person name="Aizu T."/>
            <person name="Enomoto A."/>
            <person name="Kondo K."/>
            <person name="Tanaka S."/>
            <person name="Hara Y."/>
            <person name="Koshikawa S."/>
            <person name="Sagara H."/>
            <person name="Miura T."/>
            <person name="Yokobori S."/>
            <person name="Miyagawa K."/>
            <person name="Suzuki Y."/>
            <person name="Kubo T."/>
            <person name="Oyama M."/>
            <person name="Kohara Y."/>
            <person name="Fujiyama A."/>
            <person name="Arakawa K."/>
            <person name="Katayama T."/>
            <person name="Toyoda A."/>
            <person name="Kunieda T."/>
        </authorList>
    </citation>
    <scope>NUCLEOTIDE SEQUENCE [LARGE SCALE GENOMIC DNA]</scope>
    <source>
        <strain evidence="12 13">YOKOZUNA-1</strain>
    </source>
</reference>
<keyword evidence="5" id="KW-0256">Endoplasmic reticulum</keyword>
<dbReference type="SUPFAM" id="SSF53187">
    <property type="entry name" value="Zn-dependent exopeptidases"/>
    <property type="match status" value="1"/>
</dbReference>
<evidence type="ECO:0000256" key="7">
    <source>
        <dbReference type="ARBA" id="ARBA00023136"/>
    </source>
</evidence>
<dbReference type="Gene3D" id="3.40.630.10">
    <property type="entry name" value="Zn peptidases"/>
    <property type="match status" value="1"/>
</dbReference>
<dbReference type="STRING" id="947166.A0A1D1VPE5"/>
<accession>A0A1D1VPE5</accession>
<evidence type="ECO:0000256" key="3">
    <source>
        <dbReference type="ARBA" id="ARBA00022692"/>
    </source>
</evidence>
<dbReference type="Proteomes" id="UP000186922">
    <property type="component" value="Unassembled WGS sequence"/>
</dbReference>
<protein>
    <recommendedName>
        <fullName evidence="9">BOS complex subunit NCLN</fullName>
    </recommendedName>
</protein>
<comment type="caution">
    <text evidence="12">The sequence shown here is derived from an EMBL/GenBank/DDBJ whole genome shotgun (WGS) entry which is preliminary data.</text>
</comment>
<dbReference type="EMBL" id="BDGG01000009">
    <property type="protein sequence ID" value="GAV03462.1"/>
    <property type="molecule type" value="Genomic_DNA"/>
</dbReference>
<evidence type="ECO:0000259" key="11">
    <source>
        <dbReference type="Pfam" id="PF04389"/>
    </source>
</evidence>
<evidence type="ECO:0000256" key="6">
    <source>
        <dbReference type="ARBA" id="ARBA00022989"/>
    </source>
</evidence>
<dbReference type="GO" id="GO:0005789">
    <property type="term" value="C:endoplasmic reticulum membrane"/>
    <property type="evidence" value="ECO:0007669"/>
    <property type="project" value="UniProtKB-SubCell"/>
</dbReference>
<evidence type="ECO:0000256" key="1">
    <source>
        <dbReference type="ARBA" id="ARBA00004389"/>
    </source>
</evidence>
<keyword evidence="8" id="KW-0325">Glycoprotein</keyword>
<gene>
    <name evidence="12" type="primary">RvY_13881-1</name>
    <name evidence="12" type="synonym">RvY_13881.1</name>
    <name evidence="12" type="ORF">RvY_13881</name>
</gene>
<feature type="transmembrane region" description="Helical" evidence="10">
    <location>
        <begin position="520"/>
        <end position="540"/>
    </location>
</feature>
<evidence type="ECO:0000256" key="2">
    <source>
        <dbReference type="ARBA" id="ARBA00007717"/>
    </source>
</evidence>
<dbReference type="InterPro" id="IPR007484">
    <property type="entry name" value="Peptidase_M28"/>
</dbReference>
<name>A0A1D1VPE5_RAMVA</name>
<feature type="transmembrane region" description="Helical" evidence="10">
    <location>
        <begin position="19"/>
        <end position="36"/>
    </location>
</feature>
<feature type="domain" description="Peptidase M28" evidence="11">
    <location>
        <begin position="214"/>
        <end position="381"/>
    </location>
</feature>
<dbReference type="OrthoDB" id="5913609at2759"/>
<evidence type="ECO:0000256" key="9">
    <source>
        <dbReference type="ARBA" id="ARBA00034873"/>
    </source>
</evidence>
<dbReference type="PANTHER" id="PTHR31826">
    <property type="entry name" value="NICALIN"/>
    <property type="match status" value="1"/>
</dbReference>
<keyword evidence="3 10" id="KW-0812">Transmembrane</keyword>
<evidence type="ECO:0000313" key="13">
    <source>
        <dbReference type="Proteomes" id="UP000186922"/>
    </source>
</evidence>
<evidence type="ECO:0000256" key="5">
    <source>
        <dbReference type="ARBA" id="ARBA00022824"/>
    </source>
</evidence>
<dbReference type="Pfam" id="PF04389">
    <property type="entry name" value="Peptidase_M28"/>
    <property type="match status" value="1"/>
</dbReference>
<sequence>MGADTAEYLDCLRQGCSSFVLLLLVPLTILLIGPAIRPVQAVHQLTFQRMQQYDLSGSSRGSSGVSLNCEVRTLSSASVTRRCVVLSWKEFIANDLRSIVNRGVVALIIVLPRNLSTIDGDNRQAFVEAERSILRMELQIPVYFANQTDVVTEWLQSLSFHAELNAPQTAVEELMQQITGDYFYLSSNQYSVKQLNDAKATNFVGRLGSGSAVGGSENQGVIVLVAHLDAFGVAPSLSFGANSDASGVAAVAETVRVLSKLSRSQKSSPKIDLMVLISGGGKYNFFGTKKWLDEQGENAESSLASRIRYAVCVDGVGNGGQLRTYVSRPPKEGSTIGRSLQFLNQTSEKVMDEVALMVHKKINLADDELAWEHEQFSLAKVPAFTLSRVSMDSGSERRTILDVDSAIDMKFLMKTVEILTKTLAADMYGFTEDESNVLDSSFLAVDEDNIKSWMRLLTQQPRSLQMLTADHPAMAAVKEHLTKHLTEVTIKQLTEKGDTELIVYGPMEVTVTASRTKQPFFDLLLTAVIGLYGALVYFLLQYVDLITVARRLLGPLLLGSGIRTRYSKPTKYQ</sequence>
<evidence type="ECO:0000313" key="12">
    <source>
        <dbReference type="EMBL" id="GAV03462.1"/>
    </source>
</evidence>
<keyword evidence="13" id="KW-1185">Reference proteome</keyword>
<organism evidence="12 13">
    <name type="scientific">Ramazzottius varieornatus</name>
    <name type="common">Water bear</name>
    <name type="synonym">Tardigrade</name>
    <dbReference type="NCBI Taxonomy" id="947166"/>
    <lineage>
        <taxon>Eukaryota</taxon>
        <taxon>Metazoa</taxon>
        <taxon>Ecdysozoa</taxon>
        <taxon>Tardigrada</taxon>
        <taxon>Eutardigrada</taxon>
        <taxon>Parachela</taxon>
        <taxon>Hypsibioidea</taxon>
        <taxon>Ramazzottiidae</taxon>
        <taxon>Ramazzottius</taxon>
    </lineage>
</organism>
<evidence type="ECO:0000256" key="8">
    <source>
        <dbReference type="ARBA" id="ARBA00023180"/>
    </source>
</evidence>
<keyword evidence="7 10" id="KW-0472">Membrane</keyword>
<dbReference type="InterPro" id="IPR016574">
    <property type="entry name" value="Nicalin"/>
</dbReference>
<keyword evidence="4" id="KW-0732">Signal</keyword>
<comment type="similarity">
    <text evidence="2">Belongs to the nicastrin family.</text>
</comment>
<comment type="subcellular location">
    <subcellularLocation>
        <location evidence="1">Endoplasmic reticulum membrane</location>
        <topology evidence="1">Single-pass membrane protein</topology>
    </subcellularLocation>
</comment>
<dbReference type="AlphaFoldDB" id="A0A1D1VPE5"/>
<dbReference type="GO" id="GO:0009966">
    <property type="term" value="P:regulation of signal transduction"/>
    <property type="evidence" value="ECO:0007669"/>
    <property type="project" value="InterPro"/>
</dbReference>
<keyword evidence="6 10" id="KW-1133">Transmembrane helix</keyword>
<evidence type="ECO:0000256" key="4">
    <source>
        <dbReference type="ARBA" id="ARBA00022729"/>
    </source>
</evidence>
<evidence type="ECO:0000256" key="10">
    <source>
        <dbReference type="SAM" id="Phobius"/>
    </source>
</evidence>
<proteinExistence type="inferred from homology"/>